<dbReference type="PROSITE" id="PS00211">
    <property type="entry name" value="ABC_TRANSPORTER_1"/>
    <property type="match status" value="1"/>
</dbReference>
<sequence>MSLLIEAKNLSKTIQQQNQNISILTDVSLSLHAGETISITGASGNGKTTLLHLLGTLDVPSSGSLRFFDKDLKNQDLANFRNQHIGFVFQNFYLLEDDTVLKNVLMPALIARKNISKGSPVYTRALELLDLVNLEDKVRTRCSKLSGGEKQRVAIARALINEPAILLADEPSGNLDEETSEQIHNLLLEQASALCGILIVTHNKHLASRCSREGVLSNGKLFFHNS</sequence>
<evidence type="ECO:0000256" key="3">
    <source>
        <dbReference type="ARBA" id="ARBA00022741"/>
    </source>
</evidence>
<keyword evidence="3" id="KW-0547">Nucleotide-binding</keyword>
<proteinExistence type="inferred from homology"/>
<accession>A0ABN3YPL2</accession>
<dbReference type="RefSeq" id="WP_010882900.1">
    <property type="nucleotide sequence ID" value="NC_005043.1"/>
</dbReference>
<feature type="domain" description="ABC transporter" evidence="5">
    <location>
        <begin position="5"/>
        <end position="226"/>
    </location>
</feature>
<dbReference type="Gene3D" id="3.40.50.300">
    <property type="entry name" value="P-loop containing nucleotide triphosphate hydrolases"/>
    <property type="match status" value="1"/>
</dbReference>
<evidence type="ECO:0000259" key="5">
    <source>
        <dbReference type="PROSITE" id="PS50893"/>
    </source>
</evidence>
<keyword evidence="2" id="KW-0813">Transport</keyword>
<name>A0ABN3YPL2_CHLPN</name>
<reference evidence="6" key="1">
    <citation type="submission" date="2002-05" db="EMBL/GenBank/DDBJ databases">
        <title>The genome sequence of Chlamydia pneumoniae TW183 and comparison with other Chlamydia strains based on whole genome sequence analysis.</title>
        <authorList>
            <person name="Geng M.M."/>
            <person name="Schuhmacher A."/>
            <person name="Muehldorfer I."/>
            <person name="Bensch K.W."/>
            <person name="Schaefer K.P."/>
            <person name="Schneider S."/>
            <person name="Pohl T."/>
            <person name="Essig A."/>
            <person name="Marre R."/>
            <person name="Melchers K."/>
        </authorList>
    </citation>
    <scope>NUCLEOTIDE SEQUENCE [LARGE SCALE GENOMIC DNA]</scope>
    <source>
        <strain evidence="6">TW-183</strain>
    </source>
</reference>
<dbReference type="Pfam" id="PF00005">
    <property type="entry name" value="ABC_tran"/>
    <property type="match status" value="1"/>
</dbReference>
<evidence type="ECO:0000256" key="4">
    <source>
        <dbReference type="ARBA" id="ARBA00022840"/>
    </source>
</evidence>
<dbReference type="PANTHER" id="PTHR24220:SF689">
    <property type="entry name" value="LIPOPROTEIN-RELEASING SYSTEM ATP-BINDING PROTEIN LOLD"/>
    <property type="match status" value="1"/>
</dbReference>
<keyword evidence="7" id="KW-1185">Reference proteome</keyword>
<dbReference type="GeneID" id="45050295"/>
<dbReference type="InterPro" id="IPR003593">
    <property type="entry name" value="AAA+_ATPase"/>
</dbReference>
<dbReference type="PANTHER" id="PTHR24220">
    <property type="entry name" value="IMPORT ATP-BINDING PROTEIN"/>
    <property type="match status" value="1"/>
</dbReference>
<dbReference type="PROSITE" id="PS50893">
    <property type="entry name" value="ABC_TRANSPORTER_2"/>
    <property type="match status" value="1"/>
</dbReference>
<dbReference type="InterPro" id="IPR017911">
    <property type="entry name" value="MacB-like_ATP-bd"/>
</dbReference>
<dbReference type="InterPro" id="IPR003439">
    <property type="entry name" value="ABC_transporter-like_ATP-bd"/>
</dbReference>
<dbReference type="SMART" id="SM00382">
    <property type="entry name" value="AAA"/>
    <property type="match status" value="1"/>
</dbReference>
<dbReference type="InterPro" id="IPR017871">
    <property type="entry name" value="ABC_transporter-like_CS"/>
</dbReference>
<evidence type="ECO:0000256" key="2">
    <source>
        <dbReference type="ARBA" id="ARBA00022448"/>
    </source>
</evidence>
<evidence type="ECO:0000256" key="1">
    <source>
        <dbReference type="ARBA" id="ARBA00005417"/>
    </source>
</evidence>
<protein>
    <submittedName>
        <fullName evidence="6">ABC transporter ATPase</fullName>
    </submittedName>
</protein>
<dbReference type="Proteomes" id="UP000000424">
    <property type="component" value="Chromosome"/>
</dbReference>
<gene>
    <name evidence="6" type="ordered locus">CpB0255</name>
</gene>
<organism evidence="6 7">
    <name type="scientific">Chlamydia pneumoniae</name>
    <name type="common">Chlamydophila pneumoniae</name>
    <dbReference type="NCBI Taxonomy" id="83558"/>
    <lineage>
        <taxon>Bacteria</taxon>
        <taxon>Pseudomonadati</taxon>
        <taxon>Chlamydiota</taxon>
        <taxon>Chlamydiia</taxon>
        <taxon>Chlamydiales</taxon>
        <taxon>Chlamydiaceae</taxon>
        <taxon>Chlamydia/Chlamydophila group</taxon>
        <taxon>Chlamydia</taxon>
    </lineage>
</organism>
<dbReference type="SUPFAM" id="SSF52540">
    <property type="entry name" value="P-loop containing nucleoside triphosphate hydrolases"/>
    <property type="match status" value="1"/>
</dbReference>
<evidence type="ECO:0000313" key="6">
    <source>
        <dbReference type="EMBL" id="AAP98188.1"/>
    </source>
</evidence>
<dbReference type="InterPro" id="IPR027417">
    <property type="entry name" value="P-loop_NTPase"/>
</dbReference>
<keyword evidence="4" id="KW-0067">ATP-binding</keyword>
<dbReference type="EMBL" id="AE009440">
    <property type="protein sequence ID" value="AAP98188.1"/>
    <property type="molecule type" value="Genomic_DNA"/>
</dbReference>
<dbReference type="CDD" id="cd03255">
    <property type="entry name" value="ABC_MJ0796_LolCDE_FtsE"/>
    <property type="match status" value="1"/>
</dbReference>
<evidence type="ECO:0000313" key="7">
    <source>
        <dbReference type="Proteomes" id="UP000000424"/>
    </source>
</evidence>
<comment type="similarity">
    <text evidence="1">Belongs to the ABC transporter superfamily.</text>
</comment>
<dbReference type="InterPro" id="IPR015854">
    <property type="entry name" value="ABC_transpr_LolD-like"/>
</dbReference>